<feature type="chain" id="PRO_5012847488" evidence="3">
    <location>
        <begin position="21"/>
        <end position="358"/>
    </location>
</feature>
<gene>
    <name evidence="4" type="ORF">PYCCODRAFT_475745</name>
</gene>
<evidence type="ECO:0000256" key="3">
    <source>
        <dbReference type="SAM" id="SignalP"/>
    </source>
</evidence>
<evidence type="ECO:0000313" key="4">
    <source>
        <dbReference type="EMBL" id="OSD01792.1"/>
    </source>
</evidence>
<feature type="signal peptide" evidence="3">
    <location>
        <begin position="1"/>
        <end position="20"/>
    </location>
</feature>
<feature type="compositionally biased region" description="Low complexity" evidence="1">
    <location>
        <begin position="229"/>
        <end position="242"/>
    </location>
</feature>
<keyword evidence="3" id="KW-0732">Signal</keyword>
<proteinExistence type="predicted"/>
<evidence type="ECO:0000256" key="1">
    <source>
        <dbReference type="SAM" id="MobiDB-lite"/>
    </source>
</evidence>
<keyword evidence="2" id="KW-0472">Membrane</keyword>
<organism evidence="4 5">
    <name type="scientific">Trametes coccinea (strain BRFM310)</name>
    <name type="common">Pycnoporus coccineus</name>
    <dbReference type="NCBI Taxonomy" id="1353009"/>
    <lineage>
        <taxon>Eukaryota</taxon>
        <taxon>Fungi</taxon>
        <taxon>Dikarya</taxon>
        <taxon>Basidiomycota</taxon>
        <taxon>Agaricomycotina</taxon>
        <taxon>Agaricomycetes</taxon>
        <taxon>Polyporales</taxon>
        <taxon>Polyporaceae</taxon>
        <taxon>Trametes</taxon>
    </lineage>
</organism>
<name>A0A1Y2IP98_TRAC3</name>
<dbReference type="AlphaFoldDB" id="A0A1Y2IP98"/>
<keyword evidence="2" id="KW-0812">Transmembrane</keyword>
<reference evidence="4 5" key="1">
    <citation type="journal article" date="2015" name="Biotechnol. Biofuels">
        <title>Enhanced degradation of softwood versus hardwood by the white-rot fungus Pycnoporus coccineus.</title>
        <authorList>
            <person name="Couturier M."/>
            <person name="Navarro D."/>
            <person name="Chevret D."/>
            <person name="Henrissat B."/>
            <person name="Piumi F."/>
            <person name="Ruiz-Duenas F.J."/>
            <person name="Martinez A.T."/>
            <person name="Grigoriev I.V."/>
            <person name="Riley R."/>
            <person name="Lipzen A."/>
            <person name="Berrin J.G."/>
            <person name="Master E.R."/>
            <person name="Rosso M.N."/>
        </authorList>
    </citation>
    <scope>NUCLEOTIDE SEQUENCE [LARGE SCALE GENOMIC DNA]</scope>
    <source>
        <strain evidence="4 5">BRFM310</strain>
    </source>
</reference>
<keyword evidence="5" id="KW-1185">Reference proteome</keyword>
<protein>
    <submittedName>
        <fullName evidence="4">Uncharacterized protein</fullName>
    </submittedName>
</protein>
<feature type="region of interest" description="Disordered" evidence="1">
    <location>
        <begin position="279"/>
        <end position="342"/>
    </location>
</feature>
<accession>A0A1Y2IP98</accession>
<dbReference type="Proteomes" id="UP000193067">
    <property type="component" value="Unassembled WGS sequence"/>
</dbReference>
<dbReference type="EMBL" id="KZ084109">
    <property type="protein sequence ID" value="OSD01792.1"/>
    <property type="molecule type" value="Genomic_DNA"/>
</dbReference>
<sequence length="358" mass="37956">MASILYILFVLSYLQCTTWAQSLGLAHECSDPTTYSWMYNAQGQSPCEMAVNLVYVCTSDENGPSLLNIPCTCNTVTYSLSNACRICSGIDQSKLPSFGDYANSFECSKAEAVAEGSSDPGSSSTSSNEPQTPTTTSGGQVHAVSTSNPTILPSASHTSSNSITTRATSPDSGFVSSGSKDPTQSLPGTTTGQSPATASPDGTQLPDGLITIVNSATVTSVLRESATVTSSQTQTTSPSPSSRKTGYPNAVIAGAVSAALLTLLAIGVGSLFFFRRRRRRRRHHRRHRIARTASRLRRTKGQTSVQPPPTSKEDLLVDIPSPGSPLKLYDPDDPSTYPPPLSEIARVAPNVRLPTYTR</sequence>
<feature type="compositionally biased region" description="Basic residues" evidence="1">
    <location>
        <begin position="279"/>
        <end position="300"/>
    </location>
</feature>
<feature type="region of interest" description="Disordered" evidence="1">
    <location>
        <begin position="113"/>
        <end position="207"/>
    </location>
</feature>
<feature type="compositionally biased region" description="Polar residues" evidence="1">
    <location>
        <begin position="143"/>
        <end position="202"/>
    </location>
</feature>
<dbReference type="OrthoDB" id="2758783at2759"/>
<feature type="transmembrane region" description="Helical" evidence="2">
    <location>
        <begin position="250"/>
        <end position="274"/>
    </location>
</feature>
<feature type="compositionally biased region" description="Low complexity" evidence="1">
    <location>
        <begin position="117"/>
        <end position="137"/>
    </location>
</feature>
<keyword evidence="2" id="KW-1133">Transmembrane helix</keyword>
<evidence type="ECO:0000256" key="2">
    <source>
        <dbReference type="SAM" id="Phobius"/>
    </source>
</evidence>
<feature type="region of interest" description="Disordered" evidence="1">
    <location>
        <begin position="224"/>
        <end position="246"/>
    </location>
</feature>
<evidence type="ECO:0000313" key="5">
    <source>
        <dbReference type="Proteomes" id="UP000193067"/>
    </source>
</evidence>